<evidence type="ECO:0000313" key="4">
    <source>
        <dbReference type="EMBL" id="PRR83672.1"/>
    </source>
</evidence>
<dbReference type="PROSITE" id="PS51677">
    <property type="entry name" value="NODB"/>
    <property type="match status" value="1"/>
</dbReference>
<evidence type="ECO:0000256" key="2">
    <source>
        <dbReference type="SAM" id="Phobius"/>
    </source>
</evidence>
<feature type="region of interest" description="Disordered" evidence="1">
    <location>
        <begin position="46"/>
        <end position="70"/>
    </location>
</feature>
<dbReference type="PANTHER" id="PTHR10587">
    <property type="entry name" value="GLYCOSYL TRANSFERASE-RELATED"/>
    <property type="match status" value="1"/>
</dbReference>
<dbReference type="PANTHER" id="PTHR10587:SF125">
    <property type="entry name" value="POLYSACCHARIDE DEACETYLASE YHEN-RELATED"/>
    <property type="match status" value="1"/>
</dbReference>
<dbReference type="AlphaFoldDB" id="A0A2T0BIP7"/>
<dbReference type="InterPro" id="IPR011330">
    <property type="entry name" value="Glyco_hydro/deAcase_b/a-brl"/>
</dbReference>
<dbReference type="GO" id="GO:0016810">
    <property type="term" value="F:hydrolase activity, acting on carbon-nitrogen (but not peptide) bonds"/>
    <property type="evidence" value="ECO:0007669"/>
    <property type="project" value="InterPro"/>
</dbReference>
<dbReference type="EMBL" id="PVXP01000044">
    <property type="protein sequence ID" value="PRR83672.1"/>
    <property type="molecule type" value="Genomic_DNA"/>
</dbReference>
<name>A0A2T0BIP7_9CLOT</name>
<evidence type="ECO:0000313" key="5">
    <source>
        <dbReference type="Proteomes" id="UP000237798"/>
    </source>
</evidence>
<comment type="caution">
    <text evidence="4">The sequence shown here is derived from an EMBL/GenBank/DDBJ whole genome shotgun (WGS) entry which is preliminary data.</text>
</comment>
<dbReference type="InterPro" id="IPR002509">
    <property type="entry name" value="NODB_dom"/>
</dbReference>
<gene>
    <name evidence="4" type="primary">pgdA_1</name>
    <name evidence="4" type="ORF">CLLU_25980</name>
</gene>
<feature type="domain" description="NodB homology" evidence="3">
    <location>
        <begin position="91"/>
        <end position="279"/>
    </location>
</feature>
<reference evidence="4 5" key="1">
    <citation type="submission" date="2018-03" db="EMBL/GenBank/DDBJ databases">
        <title>Genome sequence of Clostridium luticellarii DSM 29923.</title>
        <authorList>
            <person name="Poehlein A."/>
            <person name="Daniel R."/>
        </authorList>
    </citation>
    <scope>NUCLEOTIDE SEQUENCE [LARGE SCALE GENOMIC DNA]</scope>
    <source>
        <strain evidence="4 5">DSM 29923</strain>
    </source>
</reference>
<keyword evidence="2" id="KW-1133">Transmembrane helix</keyword>
<dbReference type="RefSeq" id="WP_106010194.1">
    <property type="nucleotide sequence ID" value="NZ_PVXP01000044.1"/>
</dbReference>
<dbReference type="OrthoDB" id="258610at2"/>
<keyword evidence="2" id="KW-0812">Transmembrane</keyword>
<feature type="transmembrane region" description="Helical" evidence="2">
    <location>
        <begin position="15"/>
        <end position="34"/>
    </location>
</feature>
<dbReference type="Proteomes" id="UP000237798">
    <property type="component" value="Unassembled WGS sequence"/>
</dbReference>
<sequence>MIKHKRKPVKNKKDIVVITVSILFLFSLGFIYGASLSYKKSKAVTAGSISNSPKNSSTESQKYMNKRESKVQISNSKDLGEFNPYKSDGRKVVYLTFDDGPSANNTPKILKILKEHNVKATFFLIGKSAEQNKELVKEEAAQGNVIGNHTYSHDMKYIYSNPKVFMSDVEKCEEILKSILGNNYDLKLVRFPGGSFGKRLEPFREEIKENGYQYVDWNDLTGDAEHNVVPVVNLVSKVKQYANHDHLVVLMHDAPAKTTTVQALPQIIAYFSSQGYSFDTLK</sequence>
<organism evidence="4 5">
    <name type="scientific">Clostridium luticellarii</name>
    <dbReference type="NCBI Taxonomy" id="1691940"/>
    <lineage>
        <taxon>Bacteria</taxon>
        <taxon>Bacillati</taxon>
        <taxon>Bacillota</taxon>
        <taxon>Clostridia</taxon>
        <taxon>Eubacteriales</taxon>
        <taxon>Clostridiaceae</taxon>
        <taxon>Clostridium</taxon>
    </lineage>
</organism>
<dbReference type="GO" id="GO:0005975">
    <property type="term" value="P:carbohydrate metabolic process"/>
    <property type="evidence" value="ECO:0007669"/>
    <property type="project" value="InterPro"/>
</dbReference>
<protein>
    <submittedName>
        <fullName evidence="4">Peptidoglycan-N-acetylglucosamine deacetylase</fullName>
        <ecNumber evidence="4">3.5.1.104</ecNumber>
    </submittedName>
</protein>
<dbReference type="Pfam" id="PF01522">
    <property type="entry name" value="Polysacc_deac_1"/>
    <property type="match status" value="1"/>
</dbReference>
<dbReference type="InterPro" id="IPR050248">
    <property type="entry name" value="Polysacc_deacetylase_ArnD"/>
</dbReference>
<dbReference type="EC" id="3.5.1.104" evidence="4"/>
<proteinExistence type="predicted"/>
<keyword evidence="5" id="KW-1185">Reference proteome</keyword>
<keyword evidence="2" id="KW-0472">Membrane</keyword>
<dbReference type="Gene3D" id="3.20.20.370">
    <property type="entry name" value="Glycoside hydrolase/deacetylase"/>
    <property type="match status" value="1"/>
</dbReference>
<feature type="compositionally biased region" description="Polar residues" evidence="1">
    <location>
        <begin position="47"/>
        <end position="63"/>
    </location>
</feature>
<evidence type="ECO:0000259" key="3">
    <source>
        <dbReference type="PROSITE" id="PS51677"/>
    </source>
</evidence>
<evidence type="ECO:0000256" key="1">
    <source>
        <dbReference type="SAM" id="MobiDB-lite"/>
    </source>
</evidence>
<dbReference type="SUPFAM" id="SSF88713">
    <property type="entry name" value="Glycoside hydrolase/deacetylase"/>
    <property type="match status" value="1"/>
</dbReference>
<dbReference type="CDD" id="cd10944">
    <property type="entry name" value="CE4_SmPgdA_like"/>
    <property type="match status" value="1"/>
</dbReference>
<accession>A0A2T0BIP7</accession>
<keyword evidence="4" id="KW-0378">Hydrolase</keyword>